<feature type="compositionally biased region" description="Basic and acidic residues" evidence="1">
    <location>
        <begin position="17"/>
        <end position="36"/>
    </location>
</feature>
<evidence type="ECO:0000313" key="2">
    <source>
        <dbReference type="EMBL" id="CAD8756812.1"/>
    </source>
</evidence>
<dbReference type="AlphaFoldDB" id="A0A7S0UFX4"/>
<evidence type="ECO:0008006" key="3">
    <source>
        <dbReference type="Google" id="ProtNLM"/>
    </source>
</evidence>
<dbReference type="EMBL" id="HBFK01038480">
    <property type="protein sequence ID" value="CAD8756812.1"/>
    <property type="molecule type" value="Transcribed_RNA"/>
</dbReference>
<proteinExistence type="predicted"/>
<reference evidence="2" key="1">
    <citation type="submission" date="2021-01" db="EMBL/GenBank/DDBJ databases">
        <authorList>
            <person name="Corre E."/>
            <person name="Pelletier E."/>
            <person name="Niang G."/>
            <person name="Scheremetjew M."/>
            <person name="Finn R."/>
            <person name="Kale V."/>
            <person name="Holt S."/>
            <person name="Cochrane G."/>
            <person name="Meng A."/>
            <person name="Brown T."/>
            <person name="Cohen L."/>
        </authorList>
    </citation>
    <scope>NUCLEOTIDE SEQUENCE</scope>
    <source>
        <strain evidence="2">CCMP441</strain>
    </source>
</reference>
<feature type="region of interest" description="Disordered" evidence="1">
    <location>
        <begin position="1"/>
        <end position="68"/>
    </location>
</feature>
<evidence type="ECO:0000256" key="1">
    <source>
        <dbReference type="SAM" id="MobiDB-lite"/>
    </source>
</evidence>
<accession>A0A7S0UFX4</accession>
<feature type="compositionally biased region" description="Basic and acidic residues" evidence="1">
    <location>
        <begin position="51"/>
        <end position="68"/>
    </location>
</feature>
<dbReference type="Gene3D" id="1.10.10.60">
    <property type="entry name" value="Homeodomain-like"/>
    <property type="match status" value="1"/>
</dbReference>
<sequence length="531" mass="59107">MTTSHDEDLEAELAALETHDEVTPLKVDTEDQKVESKPSYSSPDPPSDAQYAKDLRAGDATGDHMSDQERLASERLKGSFKVGKNKIQTKWEIFSVAKTVKDLEKDKSGLSKDGYLLQEFIDKKAGKYSTDVKRYPLGIELEDSTKRIERAIVMQRDGNDLHQQIHKNPSAVDLRRIIPKDEVIVQVLHTVGYEKFPSSGESLVGAGTVILTEKNIYFAHEGNSYSASGVEHGFGSTMCPSVCCCGVRGCCACIGSCKKMWGGYTHVAQRETRTALMCVSVEDQLMDVHAEQVFSTRLERKFAFYPKAAQGCCMSCCLYCWGMCIDCRKICDPCILNGYVDFNYDTDRNKKGALEQMLIKENKTGDSSFWSPLEIALLLNGVMRAGGSSSMDEKKWYELINTQLPGRTIAQCEKKHKALTSGHQESETCRTATYRAVYIPFKDAGTRRIREAVCIVDAEQCNTEDVYKFVVAANKLKCHAAALSGRVQSEQVNSMDESGFPSRHLRDKALMKNTFGSLLGGFGIMSLFSRK</sequence>
<protein>
    <recommendedName>
        <fullName evidence="3">Myb-like domain-containing protein</fullName>
    </recommendedName>
</protein>
<organism evidence="2">
    <name type="scientific">Hemiselmis andersenii</name>
    <name type="common">Cryptophyte alga</name>
    <dbReference type="NCBI Taxonomy" id="464988"/>
    <lineage>
        <taxon>Eukaryota</taxon>
        <taxon>Cryptophyceae</taxon>
        <taxon>Cryptomonadales</taxon>
        <taxon>Hemiselmidaceae</taxon>
        <taxon>Hemiselmis</taxon>
    </lineage>
</organism>
<name>A0A7S0UFX4_HEMAN</name>
<gene>
    <name evidence="2" type="ORF">HAND1043_LOCUS23322</name>
</gene>